<feature type="transmembrane region" description="Helical" evidence="14">
    <location>
        <begin position="340"/>
        <end position="361"/>
    </location>
</feature>
<feature type="transmembrane region" description="Helical" evidence="14">
    <location>
        <begin position="397"/>
        <end position="421"/>
    </location>
</feature>
<comment type="similarity">
    <text evidence="2 13">Belongs to the sodium:solute symporter (SSF) (TC 2.A.21) family.</text>
</comment>
<feature type="transmembrane region" description="Helical" evidence="14">
    <location>
        <begin position="471"/>
        <end position="493"/>
    </location>
</feature>
<evidence type="ECO:0000313" key="15">
    <source>
        <dbReference type="EMBL" id="CEK72657.1"/>
    </source>
</evidence>
<evidence type="ECO:0000256" key="11">
    <source>
        <dbReference type="ARBA" id="ARBA00023180"/>
    </source>
</evidence>
<dbReference type="PANTHER" id="PTHR45897:SF4">
    <property type="entry name" value="HIGH-AFFINITY CHOLINE TRANSPORTER 1"/>
    <property type="match status" value="1"/>
</dbReference>
<keyword evidence="11" id="KW-0325">Glycoprotein</keyword>
<evidence type="ECO:0000256" key="13">
    <source>
        <dbReference type="RuleBase" id="RU362091"/>
    </source>
</evidence>
<keyword evidence="5" id="KW-0769">Symport</keyword>
<proteinExistence type="inferred from homology"/>
<evidence type="ECO:0000256" key="10">
    <source>
        <dbReference type="ARBA" id="ARBA00023136"/>
    </source>
</evidence>
<keyword evidence="6" id="KW-0530">Neurotransmitter biosynthesis</keyword>
<name>A0A0B6ZWB1_9EUPU</name>
<dbReference type="Pfam" id="PF00474">
    <property type="entry name" value="SSF"/>
    <property type="match status" value="1"/>
</dbReference>
<dbReference type="GO" id="GO:0008292">
    <property type="term" value="P:acetylcholine biosynthetic process"/>
    <property type="evidence" value="ECO:0007669"/>
    <property type="project" value="TreeGrafter"/>
</dbReference>
<evidence type="ECO:0000256" key="4">
    <source>
        <dbReference type="ARBA" id="ARBA00022692"/>
    </source>
</evidence>
<evidence type="ECO:0000256" key="6">
    <source>
        <dbReference type="ARBA" id="ARBA00022979"/>
    </source>
</evidence>
<feature type="transmembrane region" description="Helical" evidence="14">
    <location>
        <begin position="308"/>
        <end position="334"/>
    </location>
</feature>
<evidence type="ECO:0000313" key="16">
    <source>
        <dbReference type="EMBL" id="CEK72658.1"/>
    </source>
</evidence>
<dbReference type="GO" id="GO:0005886">
    <property type="term" value="C:plasma membrane"/>
    <property type="evidence" value="ECO:0007669"/>
    <property type="project" value="TreeGrafter"/>
</dbReference>
<dbReference type="EMBL" id="HACG01025794">
    <property type="protein sequence ID" value="CEK72659.1"/>
    <property type="molecule type" value="Transcribed_RNA"/>
</dbReference>
<dbReference type="PANTHER" id="PTHR45897">
    <property type="entry name" value="HIGH-AFFINITY CHOLINE TRANSPORTER 1"/>
    <property type="match status" value="1"/>
</dbReference>
<evidence type="ECO:0000256" key="9">
    <source>
        <dbReference type="ARBA" id="ARBA00023065"/>
    </source>
</evidence>
<organism evidence="15">
    <name type="scientific">Arion vulgaris</name>
    <dbReference type="NCBI Taxonomy" id="1028688"/>
    <lineage>
        <taxon>Eukaryota</taxon>
        <taxon>Metazoa</taxon>
        <taxon>Spiralia</taxon>
        <taxon>Lophotrochozoa</taxon>
        <taxon>Mollusca</taxon>
        <taxon>Gastropoda</taxon>
        <taxon>Heterobranchia</taxon>
        <taxon>Euthyneura</taxon>
        <taxon>Panpulmonata</taxon>
        <taxon>Eupulmonata</taxon>
        <taxon>Stylommatophora</taxon>
        <taxon>Helicina</taxon>
        <taxon>Arionoidea</taxon>
        <taxon>Arionidae</taxon>
        <taxon>Arion</taxon>
    </lineage>
</organism>
<dbReference type="CDD" id="cd11474">
    <property type="entry name" value="SLC5sbd_CHT"/>
    <property type="match status" value="1"/>
</dbReference>
<feature type="transmembrane region" description="Helical" evidence="14">
    <location>
        <begin position="46"/>
        <end position="66"/>
    </location>
</feature>
<comment type="subcellular location">
    <subcellularLocation>
        <location evidence="1">Membrane</location>
        <topology evidence="1">Multi-pass membrane protein</topology>
    </subcellularLocation>
</comment>
<dbReference type="AlphaFoldDB" id="A0A0B6ZWB1"/>
<protein>
    <submittedName>
        <fullName evidence="15">Uncharacterized protein</fullName>
    </submittedName>
</protein>
<keyword evidence="4 14" id="KW-0812">Transmembrane</keyword>
<reference evidence="15" key="1">
    <citation type="submission" date="2014-12" db="EMBL/GenBank/DDBJ databases">
        <title>Insight into the proteome of Arion vulgaris.</title>
        <authorList>
            <person name="Aradska J."/>
            <person name="Bulat T."/>
            <person name="Smidak R."/>
            <person name="Sarate P."/>
            <person name="Gangsoo J."/>
            <person name="Sialana F."/>
            <person name="Bilban M."/>
            <person name="Lubec G."/>
        </authorList>
    </citation>
    <scope>NUCLEOTIDE SEQUENCE</scope>
    <source>
        <tissue evidence="15">Skin</tissue>
    </source>
</reference>
<feature type="transmembrane region" description="Helical" evidence="14">
    <location>
        <begin position="118"/>
        <end position="139"/>
    </location>
</feature>
<dbReference type="GO" id="GO:0005307">
    <property type="term" value="F:choline:sodium symporter activity"/>
    <property type="evidence" value="ECO:0007669"/>
    <property type="project" value="TreeGrafter"/>
</dbReference>
<evidence type="ECO:0000256" key="5">
    <source>
        <dbReference type="ARBA" id="ARBA00022847"/>
    </source>
</evidence>
<dbReference type="EMBL" id="HACG01025795">
    <property type="protein sequence ID" value="CEK72660.1"/>
    <property type="molecule type" value="Transcribed_RNA"/>
</dbReference>
<dbReference type="PROSITE" id="PS00456">
    <property type="entry name" value="NA_SOLUT_SYMP_1"/>
    <property type="match status" value="1"/>
</dbReference>
<evidence type="ECO:0000256" key="7">
    <source>
        <dbReference type="ARBA" id="ARBA00022989"/>
    </source>
</evidence>
<accession>A0A0B6ZWB1</accession>
<evidence type="ECO:0000256" key="14">
    <source>
        <dbReference type="SAM" id="Phobius"/>
    </source>
</evidence>
<dbReference type="InterPro" id="IPR052244">
    <property type="entry name" value="Choline_transporter"/>
</dbReference>
<keyword evidence="12" id="KW-0739">Sodium transport</keyword>
<evidence type="ECO:0000313" key="17">
    <source>
        <dbReference type="EMBL" id="CEK72659.1"/>
    </source>
</evidence>
<feature type="transmembrane region" description="Helical" evidence="14">
    <location>
        <begin position="373"/>
        <end position="391"/>
    </location>
</feature>
<evidence type="ECO:0000256" key="2">
    <source>
        <dbReference type="ARBA" id="ARBA00006434"/>
    </source>
</evidence>
<keyword evidence="7 14" id="KW-1133">Transmembrane helix</keyword>
<dbReference type="EMBL" id="HACG01025793">
    <property type="protein sequence ID" value="CEK72658.1"/>
    <property type="molecule type" value="Transcribed_RNA"/>
</dbReference>
<dbReference type="Gene3D" id="1.20.1730.10">
    <property type="entry name" value="Sodium/glucose cotransporter"/>
    <property type="match status" value="1"/>
</dbReference>
<gene>
    <name evidence="15" type="primary">ORF83369</name>
    <name evidence="16" type="synonym">ORF83375</name>
    <name evidence="17" type="synonym">ORF83382</name>
    <name evidence="18" type="synonym">ORF83388</name>
</gene>
<evidence type="ECO:0000313" key="18">
    <source>
        <dbReference type="EMBL" id="CEK72660.1"/>
    </source>
</evidence>
<evidence type="ECO:0000256" key="3">
    <source>
        <dbReference type="ARBA" id="ARBA00022448"/>
    </source>
</evidence>
<evidence type="ECO:0000256" key="8">
    <source>
        <dbReference type="ARBA" id="ARBA00023053"/>
    </source>
</evidence>
<dbReference type="InterPro" id="IPR018212">
    <property type="entry name" value="Na/solute_symporter_CS"/>
</dbReference>
<evidence type="ECO:0000256" key="12">
    <source>
        <dbReference type="ARBA" id="ARBA00023201"/>
    </source>
</evidence>
<evidence type="ECO:0000256" key="1">
    <source>
        <dbReference type="ARBA" id="ARBA00004141"/>
    </source>
</evidence>
<dbReference type="InterPro" id="IPR038377">
    <property type="entry name" value="Na/Glc_symporter_sf"/>
</dbReference>
<feature type="transmembrane region" description="Helical" evidence="14">
    <location>
        <begin position="433"/>
        <end position="459"/>
    </location>
</feature>
<keyword evidence="8" id="KW-0915">Sodium</keyword>
<keyword evidence="3" id="KW-0813">Transport</keyword>
<keyword evidence="10 14" id="KW-0472">Membrane</keyword>
<dbReference type="EMBL" id="HACG01025792">
    <property type="protein sequence ID" value="CEK72657.1"/>
    <property type="molecule type" value="Transcribed_RNA"/>
</dbReference>
<feature type="transmembrane region" description="Helical" evidence="14">
    <location>
        <begin position="151"/>
        <end position="173"/>
    </location>
</feature>
<feature type="transmembrane region" description="Helical" evidence="14">
    <location>
        <begin position="7"/>
        <end position="26"/>
    </location>
</feature>
<keyword evidence="9" id="KW-0406">Ion transport</keyword>
<dbReference type="InterPro" id="IPR001734">
    <property type="entry name" value="Na/solute_symporter"/>
</dbReference>
<feature type="transmembrane region" description="Helical" evidence="14">
    <location>
        <begin position="225"/>
        <end position="243"/>
    </location>
</feature>
<feature type="transmembrane region" description="Helical" evidence="14">
    <location>
        <begin position="78"/>
        <end position="98"/>
    </location>
</feature>
<feature type="transmembrane region" description="Helical" evidence="14">
    <location>
        <begin position="185"/>
        <end position="204"/>
    </location>
</feature>
<dbReference type="PROSITE" id="PS50283">
    <property type="entry name" value="NA_SOLUT_SYMP_3"/>
    <property type="match status" value="1"/>
</dbReference>
<sequence>MSINIPGLVSIIVFYIIILIIGIWASRKSRVATNLSTEDVWLANRSLGVFIGVFTTTATWVGGGYINGSTEIVATDGLVWCQAPIGYSISLIFGGLFFADKMRVSGFTTMLDPFHWKYGGFMNCLLYIPALTGEIFWSASILASLGATLKVILGINLEIAIIVSAVIALLYTIVGGLYSVAYTDVVQLICIFIGLWICVPFAMTNEATTSITANSSEKWMGTLENIYIGNYIDYFLLLIFGGIPWQELWQRVLSSRTTYIAKALLYISGFCCVVMAVPAVLLGAVAASTDWNVTDYGHPEILDEDRTLTLALVMRHLCPTAVTFIGLGAVAAAVMSSTDAAILSASVMFSRNVYAVIYTSIVKSRPSETSQVWVMRAAQIAVTAMSCAMALTVNSIYYLFLLCSDFIYVILFPQLVCVLYIKRTNSYGSLVSFVMGLFFRLMGGEKGLSIPATIIYPWYDEENDTQLFPFRTLSMLIALFTLIGVSFLTEFLFTYDILPLWLDVYKCFQHLNKEDKVTESYTLKEGLSVEARDDVPNGSDIRHRDVCDVKKVD</sequence>
<feature type="transmembrane region" description="Helical" evidence="14">
    <location>
        <begin position="263"/>
        <end position="287"/>
    </location>
</feature>